<feature type="compositionally biased region" description="Acidic residues" evidence="1">
    <location>
        <begin position="369"/>
        <end position="383"/>
    </location>
</feature>
<accession>A0A553I913</accession>
<evidence type="ECO:0000256" key="1">
    <source>
        <dbReference type="SAM" id="MobiDB-lite"/>
    </source>
</evidence>
<feature type="compositionally biased region" description="Basic and acidic residues" evidence="1">
    <location>
        <begin position="538"/>
        <end position="559"/>
    </location>
</feature>
<feature type="compositionally biased region" description="Basic and acidic residues" evidence="1">
    <location>
        <begin position="350"/>
        <end position="363"/>
    </location>
</feature>
<evidence type="ECO:0000313" key="2">
    <source>
        <dbReference type="EMBL" id="TRX96662.1"/>
    </source>
</evidence>
<feature type="region of interest" description="Disordered" evidence="1">
    <location>
        <begin position="476"/>
        <end position="498"/>
    </location>
</feature>
<feature type="compositionally biased region" description="Low complexity" evidence="1">
    <location>
        <begin position="710"/>
        <end position="721"/>
    </location>
</feature>
<feature type="compositionally biased region" description="Basic and acidic residues" evidence="1">
    <location>
        <begin position="399"/>
        <end position="425"/>
    </location>
</feature>
<dbReference type="EMBL" id="VFLP01000010">
    <property type="protein sequence ID" value="TRX96662.1"/>
    <property type="molecule type" value="Genomic_DNA"/>
</dbReference>
<feature type="region of interest" description="Disordered" evidence="1">
    <location>
        <begin position="517"/>
        <end position="562"/>
    </location>
</feature>
<feature type="region of interest" description="Disordered" evidence="1">
    <location>
        <begin position="592"/>
        <end position="639"/>
    </location>
</feature>
<comment type="caution">
    <text evidence="2">The sequence shown here is derived from an EMBL/GenBank/DDBJ whole genome shotgun (WGS) entry which is preliminary data.</text>
</comment>
<feature type="compositionally biased region" description="Basic and acidic residues" evidence="1">
    <location>
        <begin position="675"/>
        <end position="707"/>
    </location>
</feature>
<protein>
    <submittedName>
        <fullName evidence="2">Uncharacterized protein</fullName>
    </submittedName>
</protein>
<dbReference type="AlphaFoldDB" id="A0A553I913"/>
<name>A0A553I913_9PEZI</name>
<proteinExistence type="predicted"/>
<feature type="region of interest" description="Disordered" evidence="1">
    <location>
        <begin position="671"/>
        <end position="730"/>
    </location>
</feature>
<feature type="region of interest" description="Disordered" evidence="1">
    <location>
        <begin position="350"/>
        <end position="425"/>
    </location>
</feature>
<feature type="compositionally biased region" description="Polar residues" evidence="1">
    <location>
        <begin position="523"/>
        <end position="533"/>
    </location>
</feature>
<gene>
    <name evidence="2" type="ORF">FHL15_002564</name>
</gene>
<feature type="compositionally biased region" description="Polar residues" evidence="1">
    <location>
        <begin position="610"/>
        <end position="623"/>
    </location>
</feature>
<keyword evidence="3" id="KW-1185">Reference proteome</keyword>
<reference evidence="3" key="1">
    <citation type="submission" date="2019-06" db="EMBL/GenBank/DDBJ databases">
        <title>Draft genome sequence of the griseofulvin-producing fungus Xylaria cubensis strain G536.</title>
        <authorList>
            <person name="Mead M.E."/>
            <person name="Raja H.A."/>
            <person name="Steenwyk J.L."/>
            <person name="Knowles S.L."/>
            <person name="Oberlies N.H."/>
            <person name="Rokas A."/>
        </authorList>
    </citation>
    <scope>NUCLEOTIDE SEQUENCE [LARGE SCALE GENOMIC DNA]</scope>
    <source>
        <strain evidence="3">G536</strain>
    </source>
</reference>
<dbReference type="OrthoDB" id="4741593at2759"/>
<dbReference type="Proteomes" id="UP000319160">
    <property type="component" value="Unassembled WGS sequence"/>
</dbReference>
<evidence type="ECO:0000313" key="3">
    <source>
        <dbReference type="Proteomes" id="UP000319160"/>
    </source>
</evidence>
<sequence>MVARPAKTSQPGRLNKPIYARTSVLCNGQIAWKVGSAQDMEYVKSDVKKAELRSPTDVMDDLNALNSLQIYRAKPLTPLEIKQPLRHVQSCLPGDVKARIYTGDLYGSAEGVFSCPDHQFETRAKRVFENEVRGDGEMNYNDFFRRLRRAEWLLWDVEAEEGCWVAVIAHLYKSTIRNPNKKSSQDNPDMPSSIISPEFNKIDEWCVVTAKRSPEGEAMVDRVKNRLSTILRKGKIGIDQDSEIKPAIWVPMDETNWSSGLRVYALIKTLMHRLTELHCTKRRHRPTFWHPVSGWLNVDEVRAEMQGRAAQRCMAATGYRSRIAIEGVHRSIGMKEVVLAKELRPRHRDNQAYRTGKVGEDGRCIPVDPDADSTDDGPGDDDDGKGGNEGEQDLPPSRGEWRDLIDGDLPKPTPSDKKGKQPDDVQREFDVKKFGGTFKVITPIKSLGLGSQGLTSGKKTTSHKFDITKFSGPLDTPPSYVHGWNDDSADDSDPSRHAPVTKLKKLLYSTKLVTTKQVMSPIENMSENDNTEVLSEPTRPEKEADKTTSHPQHKFDESLFHGPLDSAPSHVYGWNDDSTDDDIKFEKHIPLTKLAQLKSRQQKSIEKATPQAQNSQSKPSNSRFAGPLDTPPSSVYGWDDEATDYEASFEHIPLSKLALLNKLKANKSVWKRLKASSERSSVKNTDKKVEQDRKRKRKQVDEHEGKNSKQKTQAAAATASAVKEKGDGNAALEADPWLQDILSMLN</sequence>
<organism evidence="2 3">
    <name type="scientific">Xylaria flabelliformis</name>
    <dbReference type="NCBI Taxonomy" id="2512241"/>
    <lineage>
        <taxon>Eukaryota</taxon>
        <taxon>Fungi</taxon>
        <taxon>Dikarya</taxon>
        <taxon>Ascomycota</taxon>
        <taxon>Pezizomycotina</taxon>
        <taxon>Sordariomycetes</taxon>
        <taxon>Xylariomycetidae</taxon>
        <taxon>Xylariales</taxon>
        <taxon>Xylariaceae</taxon>
        <taxon>Xylaria</taxon>
    </lineage>
</organism>